<protein>
    <recommendedName>
        <fullName evidence="1">protein-disulfide reductase</fullName>
        <ecNumber evidence="1">1.8.1.8</ecNumber>
    </recommendedName>
</protein>
<evidence type="ECO:0000256" key="5">
    <source>
        <dbReference type="ARBA" id="ARBA00025782"/>
    </source>
</evidence>
<dbReference type="EC" id="1.8.1.8" evidence="1"/>
<dbReference type="GO" id="GO:0047134">
    <property type="term" value="F:protein-disulfide reductase [NAD(P)H] activity"/>
    <property type="evidence" value="ECO:0007669"/>
    <property type="project" value="UniProtKB-EC"/>
</dbReference>
<dbReference type="Proteomes" id="UP000688137">
    <property type="component" value="Unassembled WGS sequence"/>
</dbReference>
<dbReference type="AlphaFoldDB" id="A0A8S1JMC6"/>
<comment type="caution">
    <text evidence="9">The sequence shown here is derived from an EMBL/GenBank/DDBJ whole genome shotgun (WGS) entry which is preliminary data.</text>
</comment>
<comment type="catalytic activity">
    <reaction evidence="6">
        <text>[protein]-dithiol + NAD(+) = [protein]-disulfide + NADH + H(+)</text>
        <dbReference type="Rhea" id="RHEA:18749"/>
        <dbReference type="Rhea" id="RHEA-COMP:10593"/>
        <dbReference type="Rhea" id="RHEA-COMP:10594"/>
        <dbReference type="ChEBI" id="CHEBI:15378"/>
        <dbReference type="ChEBI" id="CHEBI:29950"/>
        <dbReference type="ChEBI" id="CHEBI:50058"/>
        <dbReference type="ChEBI" id="CHEBI:57540"/>
        <dbReference type="ChEBI" id="CHEBI:57945"/>
        <dbReference type="EC" id="1.8.1.8"/>
    </reaction>
</comment>
<evidence type="ECO:0000256" key="4">
    <source>
        <dbReference type="ARBA" id="ARBA00023027"/>
    </source>
</evidence>
<comment type="catalytic activity">
    <reaction evidence="7">
        <text>[protein]-dithiol + NADP(+) = [protein]-disulfide + NADPH + H(+)</text>
        <dbReference type="Rhea" id="RHEA:18753"/>
        <dbReference type="Rhea" id="RHEA-COMP:10593"/>
        <dbReference type="Rhea" id="RHEA-COMP:10594"/>
        <dbReference type="ChEBI" id="CHEBI:15378"/>
        <dbReference type="ChEBI" id="CHEBI:29950"/>
        <dbReference type="ChEBI" id="CHEBI:50058"/>
        <dbReference type="ChEBI" id="CHEBI:57783"/>
        <dbReference type="ChEBI" id="CHEBI:58349"/>
        <dbReference type="EC" id="1.8.1.8"/>
    </reaction>
</comment>
<keyword evidence="4" id="KW-0520">NAD</keyword>
<dbReference type="Pfam" id="PF13905">
    <property type="entry name" value="Thioredoxin_8"/>
    <property type="match status" value="1"/>
</dbReference>
<keyword evidence="2" id="KW-0677">Repeat</keyword>
<organism evidence="9 10">
    <name type="scientific">Paramecium primaurelia</name>
    <dbReference type="NCBI Taxonomy" id="5886"/>
    <lineage>
        <taxon>Eukaryota</taxon>
        <taxon>Sar</taxon>
        <taxon>Alveolata</taxon>
        <taxon>Ciliophora</taxon>
        <taxon>Intramacronucleata</taxon>
        <taxon>Oligohymenophorea</taxon>
        <taxon>Peniculida</taxon>
        <taxon>Parameciidae</taxon>
        <taxon>Paramecium</taxon>
    </lineage>
</organism>
<evidence type="ECO:0000256" key="6">
    <source>
        <dbReference type="ARBA" id="ARBA00047388"/>
    </source>
</evidence>
<evidence type="ECO:0000256" key="1">
    <source>
        <dbReference type="ARBA" id="ARBA00012612"/>
    </source>
</evidence>
<evidence type="ECO:0000313" key="10">
    <source>
        <dbReference type="Proteomes" id="UP000688137"/>
    </source>
</evidence>
<gene>
    <name evidence="9" type="ORF">PPRIM_AZ9-3.1.T0040040</name>
</gene>
<proteinExistence type="inferred from homology"/>
<dbReference type="InterPro" id="IPR013766">
    <property type="entry name" value="Thioredoxin_domain"/>
</dbReference>
<dbReference type="PANTHER" id="PTHR13871">
    <property type="entry name" value="THIOREDOXIN"/>
    <property type="match status" value="1"/>
</dbReference>
<reference evidence="9" key="1">
    <citation type="submission" date="2021-01" db="EMBL/GenBank/DDBJ databases">
        <authorList>
            <consortium name="Genoscope - CEA"/>
            <person name="William W."/>
        </authorList>
    </citation>
    <scope>NUCLEOTIDE SEQUENCE</scope>
</reference>
<feature type="domain" description="Thioredoxin" evidence="8">
    <location>
        <begin position="1"/>
        <end position="149"/>
    </location>
</feature>
<evidence type="ECO:0000256" key="3">
    <source>
        <dbReference type="ARBA" id="ARBA00023002"/>
    </source>
</evidence>
<sequence length="153" mass="18515">MKNFSQFLSENLQEGNEIKPKPDFSKYQFWGLYFSASWCPPCRQFTGMLKNFYDEIRKSKTFEIVLVTHDENERDFMKYYQKMPWLAIPWSEKMSISYLTRICKPQTIPHLCIFDQDGNYVTCGARDDIAMYGMKAWNHWEDIAEERRKYRQK</sequence>
<dbReference type="PANTHER" id="PTHR13871:SF96">
    <property type="entry name" value="THIOREDOXIN DOMAIN-CONTAINING PROTEIN"/>
    <property type="match status" value="1"/>
</dbReference>
<dbReference type="OMA" id="EALWEEW"/>
<evidence type="ECO:0000313" key="9">
    <source>
        <dbReference type="EMBL" id="CAD8042825.1"/>
    </source>
</evidence>
<evidence type="ECO:0000256" key="7">
    <source>
        <dbReference type="ARBA" id="ARBA00047804"/>
    </source>
</evidence>
<dbReference type="InterPro" id="IPR052259">
    <property type="entry name" value="Nucleoredoxin-like"/>
</dbReference>
<evidence type="ECO:0000256" key="2">
    <source>
        <dbReference type="ARBA" id="ARBA00022737"/>
    </source>
</evidence>
<dbReference type="EMBL" id="CAJJDM010000001">
    <property type="protein sequence ID" value="CAD8042825.1"/>
    <property type="molecule type" value="Genomic_DNA"/>
</dbReference>
<name>A0A8S1JMC6_PARPR</name>
<accession>A0A8S1JMC6</accession>
<dbReference type="InterPro" id="IPR012336">
    <property type="entry name" value="Thioredoxin-like_fold"/>
</dbReference>
<keyword evidence="3" id="KW-0560">Oxidoreductase</keyword>
<evidence type="ECO:0000259" key="8">
    <source>
        <dbReference type="PROSITE" id="PS51352"/>
    </source>
</evidence>
<dbReference type="PROSITE" id="PS51352">
    <property type="entry name" value="THIOREDOXIN_2"/>
    <property type="match status" value="1"/>
</dbReference>
<keyword evidence="10" id="KW-1185">Reference proteome</keyword>
<comment type="similarity">
    <text evidence="5">Belongs to the nucleoredoxin family.</text>
</comment>